<dbReference type="PANTHER" id="PTHR46796:SF10">
    <property type="entry name" value="TRANSCRIPTIONAL ACTIVATOR FEAR"/>
    <property type="match status" value="1"/>
</dbReference>
<dbReference type="PANTHER" id="PTHR46796">
    <property type="entry name" value="HTH-TYPE TRANSCRIPTIONAL ACTIVATOR RHAS-RELATED"/>
    <property type="match status" value="1"/>
</dbReference>
<dbReference type="RefSeq" id="WP_089394725.1">
    <property type="nucleotide sequence ID" value="NZ_FNEC01000061.1"/>
</dbReference>
<dbReference type="GO" id="GO:0003700">
    <property type="term" value="F:DNA-binding transcription factor activity"/>
    <property type="evidence" value="ECO:0007669"/>
    <property type="project" value="InterPro"/>
</dbReference>
<dbReference type="GO" id="GO:0043565">
    <property type="term" value="F:sequence-specific DNA binding"/>
    <property type="evidence" value="ECO:0007669"/>
    <property type="project" value="InterPro"/>
</dbReference>
<feature type="domain" description="HTH araC/xylS-type" evidence="5">
    <location>
        <begin position="202"/>
        <end position="302"/>
    </location>
</feature>
<dbReference type="InterPro" id="IPR035418">
    <property type="entry name" value="AraC-bd_2"/>
</dbReference>
<dbReference type="PROSITE" id="PS01124">
    <property type="entry name" value="HTH_ARAC_FAMILY_2"/>
    <property type="match status" value="1"/>
</dbReference>
<dbReference type="InterPro" id="IPR050204">
    <property type="entry name" value="AraC_XylS_family_regulators"/>
</dbReference>
<keyword evidence="2" id="KW-0238">DNA-binding</keyword>
<evidence type="ECO:0000256" key="2">
    <source>
        <dbReference type="ARBA" id="ARBA00023125"/>
    </source>
</evidence>
<evidence type="ECO:0000256" key="4">
    <source>
        <dbReference type="ARBA" id="ARBA00037345"/>
    </source>
</evidence>
<evidence type="ECO:0000259" key="5">
    <source>
        <dbReference type="PROSITE" id="PS01124"/>
    </source>
</evidence>
<comment type="function">
    <text evidence="4">Regulatory protein of the TOL plasmid xyl operons. XylS activates the xylXYZLTEGFJQKIH operon required for the degradation of toluene, m-xylene and p-xylene.</text>
</comment>
<dbReference type="SUPFAM" id="SSF46689">
    <property type="entry name" value="Homeodomain-like"/>
    <property type="match status" value="1"/>
</dbReference>
<dbReference type="Pfam" id="PF12833">
    <property type="entry name" value="HTH_18"/>
    <property type="match status" value="1"/>
</dbReference>
<reference evidence="7 8" key="2">
    <citation type="submission" date="2017-06" db="EMBL/GenBank/DDBJ databases">
        <authorList>
            <person name="Varghese N."/>
            <person name="Submissions S."/>
        </authorList>
    </citation>
    <scope>NUCLEOTIDE SEQUENCE [LARGE SCALE GENOMIC DNA]</scope>
    <source>
        <strain evidence="7 8">RLD-1</strain>
    </source>
</reference>
<gene>
    <name evidence="6" type="ORF">SAMN05216189_106122</name>
    <name evidence="7" type="ORF">SAMN06295949_14813</name>
</gene>
<evidence type="ECO:0000313" key="7">
    <source>
        <dbReference type="EMBL" id="SNT54568.1"/>
    </source>
</evidence>
<dbReference type="EMBL" id="FZPC01000048">
    <property type="protein sequence ID" value="SNT54568.1"/>
    <property type="molecule type" value="Genomic_DNA"/>
</dbReference>
<dbReference type="Gene3D" id="1.10.10.60">
    <property type="entry name" value="Homeodomain-like"/>
    <property type="match status" value="1"/>
</dbReference>
<keyword evidence="3" id="KW-0804">Transcription</keyword>
<dbReference type="PRINTS" id="PR00032">
    <property type="entry name" value="HTHARAC"/>
</dbReference>
<evidence type="ECO:0000256" key="1">
    <source>
        <dbReference type="ARBA" id="ARBA00023015"/>
    </source>
</evidence>
<keyword evidence="8" id="KW-1185">Reference proteome</keyword>
<protein>
    <submittedName>
        <fullName evidence="6">AraC family transcriptional regulator, positive regulator of tynA and feaB</fullName>
    </submittedName>
    <submittedName>
        <fullName evidence="7">Transcriptional regulator, AraC family</fullName>
    </submittedName>
</protein>
<evidence type="ECO:0000313" key="9">
    <source>
        <dbReference type="Proteomes" id="UP000199693"/>
    </source>
</evidence>
<dbReference type="InterPro" id="IPR009057">
    <property type="entry name" value="Homeodomain-like_sf"/>
</dbReference>
<dbReference type="EMBL" id="FNEC01000061">
    <property type="protein sequence ID" value="SDK97980.1"/>
    <property type="molecule type" value="Genomic_DNA"/>
</dbReference>
<dbReference type="InterPro" id="IPR018060">
    <property type="entry name" value="HTH_AraC"/>
</dbReference>
<evidence type="ECO:0000256" key="3">
    <source>
        <dbReference type="ARBA" id="ARBA00023163"/>
    </source>
</evidence>
<dbReference type="SMART" id="SM00342">
    <property type="entry name" value="HTH_ARAC"/>
    <property type="match status" value="1"/>
</dbReference>
<accession>A0A239NJQ0</accession>
<dbReference type="Proteomes" id="UP000198309">
    <property type="component" value="Unassembled WGS sequence"/>
</dbReference>
<proteinExistence type="predicted"/>
<keyword evidence="1" id="KW-0805">Transcription regulation</keyword>
<dbReference type="AlphaFoldDB" id="A0A239NJQ0"/>
<dbReference type="Proteomes" id="UP000199693">
    <property type="component" value="Unassembled WGS sequence"/>
</dbReference>
<name>A0A239NJQ0_9PSED</name>
<dbReference type="Pfam" id="PF14525">
    <property type="entry name" value="AraC_binding_2"/>
    <property type="match status" value="1"/>
</dbReference>
<dbReference type="NCBIfam" id="NF007243">
    <property type="entry name" value="PRK09685.1"/>
    <property type="match status" value="1"/>
</dbReference>
<organism evidence="6 9">
    <name type="scientific">Pseudomonas delhiensis</name>
    <dbReference type="NCBI Taxonomy" id="366289"/>
    <lineage>
        <taxon>Bacteria</taxon>
        <taxon>Pseudomonadati</taxon>
        <taxon>Pseudomonadota</taxon>
        <taxon>Gammaproteobacteria</taxon>
        <taxon>Pseudomonadales</taxon>
        <taxon>Pseudomonadaceae</taxon>
        <taxon>Pseudomonas</taxon>
    </lineage>
</organism>
<evidence type="ECO:0000313" key="6">
    <source>
        <dbReference type="EMBL" id="SDK97980.1"/>
    </source>
</evidence>
<reference evidence="6 9" key="1">
    <citation type="submission" date="2016-10" db="EMBL/GenBank/DDBJ databases">
        <authorList>
            <person name="de Groot N.N."/>
        </authorList>
    </citation>
    <scope>NUCLEOTIDE SEQUENCE [LARGE SCALE GENOMIC DNA]</scope>
    <source>
        <strain evidence="6 9">CCM 7361</strain>
    </source>
</reference>
<dbReference type="InterPro" id="IPR020449">
    <property type="entry name" value="Tscrpt_reg_AraC-type_HTH"/>
</dbReference>
<sequence>MNPSSISRDEAFEAWLGQVNRACGRFDARTLGPAFHGKLREYQGGAIKLSVVDMAQVRLYRTSKEISSSGNGHFFAVFQLEGRAHMEQNGNRVQLGRGDITLIDANRPCDMNYEADSRQLSLILPRQVLERGLRFSGIDCARRIPATSPVAVLANTLILETTRQDGLGMQESEATLDALVSLLRPALACAEADGDSHERLFRKAVAFIDEHIGAEELCPELIAREVGVSVRGLYRMFAKKGLVVAQYIKNRRLDFCAESLRNAAGEQKLSALGYAWGFSDSSYFSTAFKSRFGVSPGEYRKRYVH</sequence>
<evidence type="ECO:0000313" key="8">
    <source>
        <dbReference type="Proteomes" id="UP000198309"/>
    </source>
</evidence>